<evidence type="ECO:0000313" key="6">
    <source>
        <dbReference type="Proteomes" id="UP000749320"/>
    </source>
</evidence>
<reference evidence="5" key="1">
    <citation type="journal article" date="2021" name="PeerJ">
        <title>Extensive microbial diversity within the chicken gut microbiome revealed by metagenomics and culture.</title>
        <authorList>
            <person name="Gilroy R."/>
            <person name="Ravi A."/>
            <person name="Getino M."/>
            <person name="Pursley I."/>
            <person name="Horton D.L."/>
            <person name="Alikhan N.F."/>
            <person name="Baker D."/>
            <person name="Gharbi K."/>
            <person name="Hall N."/>
            <person name="Watson M."/>
            <person name="Adriaenssens E.M."/>
            <person name="Foster-Nyarko E."/>
            <person name="Jarju S."/>
            <person name="Secka A."/>
            <person name="Antonio M."/>
            <person name="Oren A."/>
            <person name="Chaudhuri R.R."/>
            <person name="La Ragione R."/>
            <person name="Hildebrand F."/>
            <person name="Pallen M.J."/>
        </authorList>
    </citation>
    <scope>NUCLEOTIDE SEQUENCE</scope>
    <source>
        <strain evidence="5">CHK193-16274</strain>
    </source>
</reference>
<dbReference type="EMBL" id="DYWV01000287">
    <property type="protein sequence ID" value="HJF40952.1"/>
    <property type="molecule type" value="Genomic_DNA"/>
</dbReference>
<sequence length="178" mass="19376">MSLQYVGLNEINGPLVVLDHVKGASYDEMVEIQINDGTTRAGRIVQIEGEKVVVQVFEGTNGLSLENTKTRLLGKPMELPVSREILGRIFSGAGRPIDGLGEVYAEEEMDINGLPLNPVSRVYPRNYINTGISSIDCLTTLIRGQKLPIFSVSGLPHDRLAVQIVKQAKIADESGKGF</sequence>
<feature type="non-terminal residue" evidence="5">
    <location>
        <position position="178"/>
    </location>
</feature>
<evidence type="ECO:0000259" key="3">
    <source>
        <dbReference type="Pfam" id="PF00006"/>
    </source>
</evidence>
<evidence type="ECO:0000313" key="5">
    <source>
        <dbReference type="EMBL" id="HJF40952.1"/>
    </source>
</evidence>
<dbReference type="GO" id="GO:0005524">
    <property type="term" value="F:ATP binding"/>
    <property type="evidence" value="ECO:0007669"/>
    <property type="project" value="InterPro"/>
</dbReference>
<gene>
    <name evidence="5" type="ORF">K8V91_08510</name>
</gene>
<evidence type="ECO:0000256" key="1">
    <source>
        <dbReference type="ARBA" id="ARBA00022448"/>
    </source>
</evidence>
<keyword evidence="2" id="KW-0406">Ion transport</keyword>
<evidence type="ECO:0000259" key="4">
    <source>
        <dbReference type="Pfam" id="PF02874"/>
    </source>
</evidence>
<proteinExistence type="predicted"/>
<dbReference type="GO" id="GO:1902600">
    <property type="term" value="P:proton transmembrane transport"/>
    <property type="evidence" value="ECO:0007669"/>
    <property type="project" value="InterPro"/>
</dbReference>
<dbReference type="Proteomes" id="UP000749320">
    <property type="component" value="Unassembled WGS sequence"/>
</dbReference>
<dbReference type="SUPFAM" id="SSF52540">
    <property type="entry name" value="P-loop containing nucleoside triphosphate hydrolases"/>
    <property type="match status" value="1"/>
</dbReference>
<comment type="caution">
    <text evidence="5">The sequence shown here is derived from an EMBL/GenBank/DDBJ whole genome shotgun (WGS) entry which is preliminary data.</text>
</comment>
<dbReference type="PANTHER" id="PTHR43389">
    <property type="entry name" value="V-TYPE PROTON ATPASE SUBUNIT B"/>
    <property type="match status" value="1"/>
</dbReference>
<organism evidence="5 6">
    <name type="scientific">Thomasclavelia spiroformis</name>
    <dbReference type="NCBI Taxonomy" id="29348"/>
    <lineage>
        <taxon>Bacteria</taxon>
        <taxon>Bacillati</taxon>
        <taxon>Bacillota</taxon>
        <taxon>Erysipelotrichia</taxon>
        <taxon>Erysipelotrichales</taxon>
        <taxon>Coprobacillaceae</taxon>
        <taxon>Thomasclavelia</taxon>
    </lineage>
</organism>
<protein>
    <submittedName>
        <fullName evidence="5">V-type ATP synthase subunit B</fullName>
    </submittedName>
</protein>
<dbReference type="Pfam" id="PF00006">
    <property type="entry name" value="ATP-synt_ab"/>
    <property type="match status" value="1"/>
</dbReference>
<feature type="domain" description="ATPase F1/V1/A1 complex alpha/beta subunit nucleotide-binding" evidence="3">
    <location>
        <begin position="131"/>
        <end position="168"/>
    </location>
</feature>
<name>A0A921GCH1_9FIRM</name>
<dbReference type="InterPro" id="IPR004100">
    <property type="entry name" value="ATPase_F1/V1/A1_a/bsu_N"/>
</dbReference>
<feature type="domain" description="ATPase F1/V1/A1 complex alpha/beta subunit N-terminal" evidence="4">
    <location>
        <begin position="10"/>
        <end position="65"/>
    </location>
</feature>
<reference evidence="5" key="2">
    <citation type="submission" date="2021-09" db="EMBL/GenBank/DDBJ databases">
        <authorList>
            <person name="Gilroy R."/>
        </authorList>
    </citation>
    <scope>NUCLEOTIDE SEQUENCE</scope>
    <source>
        <strain evidence="5">CHK193-16274</strain>
    </source>
</reference>
<dbReference type="PANTHER" id="PTHR43389:SF4">
    <property type="entry name" value="V-TYPE PROTON ATPASE SUBUNIT B"/>
    <property type="match status" value="1"/>
</dbReference>
<dbReference type="GO" id="GO:0046034">
    <property type="term" value="P:ATP metabolic process"/>
    <property type="evidence" value="ECO:0007669"/>
    <property type="project" value="InterPro"/>
</dbReference>
<evidence type="ECO:0000256" key="2">
    <source>
        <dbReference type="ARBA" id="ARBA00023065"/>
    </source>
</evidence>
<keyword evidence="1" id="KW-0813">Transport</keyword>
<dbReference type="InterPro" id="IPR022879">
    <property type="entry name" value="V-ATPase_su_B/beta"/>
</dbReference>
<dbReference type="Pfam" id="PF02874">
    <property type="entry name" value="ATP-synt_ab_N"/>
    <property type="match status" value="1"/>
</dbReference>
<dbReference type="InterPro" id="IPR027417">
    <property type="entry name" value="P-loop_NTPase"/>
</dbReference>
<accession>A0A921GCH1</accession>
<dbReference type="CDD" id="cd18118">
    <property type="entry name" value="ATP-synt_V_A-type_beta_N"/>
    <property type="match status" value="1"/>
</dbReference>
<dbReference type="Gene3D" id="3.40.50.12240">
    <property type="match status" value="1"/>
</dbReference>
<dbReference type="AlphaFoldDB" id="A0A921GCH1"/>
<dbReference type="InterPro" id="IPR000194">
    <property type="entry name" value="ATPase_F1/V1/A1_a/bsu_nucl-bd"/>
</dbReference>